<dbReference type="PANTHER" id="PTHR43795:SF74">
    <property type="entry name" value="1-AMINOCYCLOPROPANE-1-CARBOXYLATE SYNTHASE-LIKE PROTEIN 1"/>
    <property type="match status" value="1"/>
</dbReference>
<evidence type="ECO:0000256" key="1">
    <source>
        <dbReference type="ARBA" id="ARBA00022898"/>
    </source>
</evidence>
<dbReference type="Proteomes" id="UP000306102">
    <property type="component" value="Unassembled WGS sequence"/>
</dbReference>
<dbReference type="Gene3D" id="3.40.640.10">
    <property type="entry name" value="Type I PLP-dependent aspartate aminotransferase-like (Major domain)"/>
    <property type="match status" value="1"/>
</dbReference>
<sequence>MALTSLNQQLLSKIATNDEHGENSPYFDGWKAYDNDPFHLSKNPNGVIQMGLAENQLCFDLIKEWIEKNPAASICTTEGSMAFKDIANFQDYHGLPEFRIVRLLDPYVFCAVAKFMGRVRGGRVKFDPNRIVMNGGATGANETIMFCLADPGDAFLVPSPYYPAYEWVSVMGVLTMEGAWNMGGLDLFRNFIRALL</sequence>
<dbReference type="AlphaFoldDB" id="A0A4S4E6Q3"/>
<dbReference type="InterPro" id="IPR015424">
    <property type="entry name" value="PyrdxlP-dep_Trfase"/>
</dbReference>
<keyword evidence="1" id="KW-0663">Pyridoxal phosphate</keyword>
<dbReference type="EMBL" id="SDRB02007095">
    <property type="protein sequence ID" value="THG11709.1"/>
    <property type="molecule type" value="Genomic_DNA"/>
</dbReference>
<feature type="domain" description="Aminotransferase class I/classII large" evidence="2">
    <location>
        <begin position="48"/>
        <end position="166"/>
    </location>
</feature>
<evidence type="ECO:0000313" key="3">
    <source>
        <dbReference type="EMBL" id="THG11709.1"/>
    </source>
</evidence>
<dbReference type="GO" id="GO:0006520">
    <property type="term" value="P:amino acid metabolic process"/>
    <property type="evidence" value="ECO:0007669"/>
    <property type="project" value="TreeGrafter"/>
</dbReference>
<keyword evidence="4" id="KW-1185">Reference proteome</keyword>
<dbReference type="SUPFAM" id="SSF53383">
    <property type="entry name" value="PLP-dependent transferases"/>
    <property type="match status" value="1"/>
</dbReference>
<reference evidence="3 4" key="1">
    <citation type="journal article" date="2018" name="Proc. Natl. Acad. Sci. U.S.A.">
        <title>Draft genome sequence of Camellia sinensis var. sinensis provides insights into the evolution of the tea genome and tea quality.</title>
        <authorList>
            <person name="Wei C."/>
            <person name="Yang H."/>
            <person name="Wang S."/>
            <person name="Zhao J."/>
            <person name="Liu C."/>
            <person name="Gao L."/>
            <person name="Xia E."/>
            <person name="Lu Y."/>
            <person name="Tai Y."/>
            <person name="She G."/>
            <person name="Sun J."/>
            <person name="Cao H."/>
            <person name="Tong W."/>
            <person name="Gao Q."/>
            <person name="Li Y."/>
            <person name="Deng W."/>
            <person name="Jiang X."/>
            <person name="Wang W."/>
            <person name="Chen Q."/>
            <person name="Zhang S."/>
            <person name="Li H."/>
            <person name="Wu J."/>
            <person name="Wang P."/>
            <person name="Li P."/>
            <person name="Shi C."/>
            <person name="Zheng F."/>
            <person name="Jian J."/>
            <person name="Huang B."/>
            <person name="Shan D."/>
            <person name="Shi M."/>
            <person name="Fang C."/>
            <person name="Yue Y."/>
            <person name="Li F."/>
            <person name="Li D."/>
            <person name="Wei S."/>
            <person name="Han B."/>
            <person name="Jiang C."/>
            <person name="Yin Y."/>
            <person name="Xia T."/>
            <person name="Zhang Z."/>
            <person name="Bennetzen J.L."/>
            <person name="Zhao S."/>
            <person name="Wan X."/>
        </authorList>
    </citation>
    <scope>NUCLEOTIDE SEQUENCE [LARGE SCALE GENOMIC DNA]</scope>
    <source>
        <strain evidence="4">cv. Shuchazao</strain>
        <tissue evidence="3">Leaf</tissue>
    </source>
</reference>
<dbReference type="GO" id="GO:0030170">
    <property type="term" value="F:pyridoxal phosphate binding"/>
    <property type="evidence" value="ECO:0007669"/>
    <property type="project" value="InterPro"/>
</dbReference>
<accession>A0A4S4E6Q3</accession>
<dbReference type="PRINTS" id="PR00753">
    <property type="entry name" value="ACCSYNTHASE"/>
</dbReference>
<proteinExistence type="predicted"/>
<dbReference type="InterPro" id="IPR004839">
    <property type="entry name" value="Aminotransferase_I/II_large"/>
</dbReference>
<dbReference type="InterPro" id="IPR050478">
    <property type="entry name" value="Ethylene_sulfur-biosynth"/>
</dbReference>
<dbReference type="InterPro" id="IPR015421">
    <property type="entry name" value="PyrdxlP-dep_Trfase_major"/>
</dbReference>
<name>A0A4S4E6Q3_CAMSN</name>
<dbReference type="Gene3D" id="3.90.1150.10">
    <property type="entry name" value="Aspartate Aminotransferase, domain 1"/>
    <property type="match status" value="1"/>
</dbReference>
<dbReference type="Pfam" id="PF00155">
    <property type="entry name" value="Aminotran_1_2"/>
    <property type="match status" value="1"/>
</dbReference>
<dbReference type="InterPro" id="IPR015422">
    <property type="entry name" value="PyrdxlP-dep_Trfase_small"/>
</dbReference>
<evidence type="ECO:0000259" key="2">
    <source>
        <dbReference type="Pfam" id="PF00155"/>
    </source>
</evidence>
<dbReference type="PANTHER" id="PTHR43795">
    <property type="entry name" value="BIFUNCTIONAL ASPARTATE AMINOTRANSFERASE AND GLUTAMATE/ASPARTATE-PREPHENATE AMINOTRANSFERASE-RELATED"/>
    <property type="match status" value="1"/>
</dbReference>
<gene>
    <name evidence="3" type="ORF">TEA_010909</name>
</gene>
<evidence type="ECO:0000313" key="4">
    <source>
        <dbReference type="Proteomes" id="UP000306102"/>
    </source>
</evidence>
<dbReference type="GO" id="GO:0008483">
    <property type="term" value="F:transaminase activity"/>
    <property type="evidence" value="ECO:0007669"/>
    <property type="project" value="TreeGrafter"/>
</dbReference>
<comment type="caution">
    <text evidence="3">The sequence shown here is derived from an EMBL/GenBank/DDBJ whole genome shotgun (WGS) entry which is preliminary data.</text>
</comment>
<dbReference type="STRING" id="542762.A0A4S4E6Q3"/>
<protein>
    <recommendedName>
        <fullName evidence="2">Aminotransferase class I/classII large domain-containing protein</fullName>
    </recommendedName>
</protein>
<organism evidence="3 4">
    <name type="scientific">Camellia sinensis var. sinensis</name>
    <name type="common">China tea</name>
    <dbReference type="NCBI Taxonomy" id="542762"/>
    <lineage>
        <taxon>Eukaryota</taxon>
        <taxon>Viridiplantae</taxon>
        <taxon>Streptophyta</taxon>
        <taxon>Embryophyta</taxon>
        <taxon>Tracheophyta</taxon>
        <taxon>Spermatophyta</taxon>
        <taxon>Magnoliopsida</taxon>
        <taxon>eudicotyledons</taxon>
        <taxon>Gunneridae</taxon>
        <taxon>Pentapetalae</taxon>
        <taxon>asterids</taxon>
        <taxon>Ericales</taxon>
        <taxon>Theaceae</taxon>
        <taxon>Camellia</taxon>
    </lineage>
</organism>